<dbReference type="InterPro" id="IPR036259">
    <property type="entry name" value="MFS_trans_sf"/>
</dbReference>
<feature type="transmembrane region" description="Helical" evidence="11">
    <location>
        <begin position="443"/>
        <end position="464"/>
    </location>
</feature>
<dbReference type="HOGENOM" id="CLU_000960_22_0_1"/>
<dbReference type="InterPro" id="IPR011701">
    <property type="entry name" value="MFS"/>
</dbReference>
<keyword evidence="3" id="KW-0813">Transport</keyword>
<dbReference type="FunFam" id="1.20.1720.10:FF:000014">
    <property type="entry name" value="MFS drug transporter, putative"/>
    <property type="match status" value="1"/>
</dbReference>
<dbReference type="GO" id="GO:0005774">
    <property type="term" value="C:vacuolar membrane"/>
    <property type="evidence" value="ECO:0007669"/>
    <property type="project" value="UniProtKB-SubCell"/>
</dbReference>
<sequence>MTKRATVPDDEANGQESLTDVERDAGIVVDQEKIPENPSVSDSNGGAVTTEDEANGPPSDGSSPQVSGGEEGEEEAPEAKRTPFETNLIVGALCSALFLAALDVTIVTTAIPTITEEFKSPLGYTWVGSAYLLANAVAVPSWGKISDIWGRKPIMLLAVAIFWIGSLICAISTSMGMLIAGRAIQGVGGGGIVVQVNICITDLFSVRRRGIYYGVMGMVWAVASAIGPILGGVFTSQVTWRWCFYVNLPISGVGFAILFFVLKLHNPNTKVGEGLAAIDWVGSLLIIGGTLMFLFGLEFGGITYPWSSATTICLIVFGTLTVVLFYFYEKRFATYPIIPARLFRPWQNVVAFFVTFCHGIVFISGSYWLPLYFQAVLGASSLLSGLYLLPFALSLSFVSAGTGIFIKKTGKYLPGIIFGMFVLTLGFGLFVDLGSHANWPKMIIYQIIAGIGVGPNFQSPLVALQSRVNRHDVASVTSTFAFVRQLSTSISVVIGGVIFQNSMEKQYPALLAALGPDVANQLSGSSAAGNVGLVAGLQGEQGDLARAAYWHSLRNIYIFSTAWAAVGLLASPLVGSNVLSKEHKEFKTGLQSLRVEREVEARGEKGSS</sequence>
<protein>
    <recommendedName>
        <fullName evidence="8">Efflux pump dotC</fullName>
    </recommendedName>
    <alternativeName>
        <fullName evidence="9">Dothistromin biosynthesis protein C</fullName>
    </alternativeName>
</protein>
<dbReference type="eggNOG" id="KOG0254">
    <property type="taxonomic scope" value="Eukaryota"/>
</dbReference>
<dbReference type="PROSITE" id="PS50850">
    <property type="entry name" value="MFS"/>
    <property type="match status" value="1"/>
</dbReference>
<keyword evidence="14" id="KW-1185">Reference proteome</keyword>
<dbReference type="CDD" id="cd17502">
    <property type="entry name" value="MFS_Azr1_MDR_like"/>
    <property type="match status" value="1"/>
</dbReference>
<dbReference type="InterPro" id="IPR020846">
    <property type="entry name" value="MFS_dom"/>
</dbReference>
<name>M7SKA4_EUTLA</name>
<feature type="region of interest" description="Disordered" evidence="10">
    <location>
        <begin position="1"/>
        <end position="81"/>
    </location>
</feature>
<feature type="transmembrane region" description="Helical" evidence="11">
    <location>
        <begin position="154"/>
        <end position="177"/>
    </location>
</feature>
<dbReference type="KEGG" id="ela:UCREL1_8420"/>
<evidence type="ECO:0000256" key="10">
    <source>
        <dbReference type="SAM" id="MobiDB-lite"/>
    </source>
</evidence>
<feature type="compositionally biased region" description="Polar residues" evidence="10">
    <location>
        <begin position="38"/>
        <end position="47"/>
    </location>
</feature>
<organism evidence="13 14">
    <name type="scientific">Eutypa lata (strain UCR-EL1)</name>
    <name type="common">Grapevine dieback disease fungus</name>
    <name type="synonym">Eutypa armeniacae</name>
    <dbReference type="NCBI Taxonomy" id="1287681"/>
    <lineage>
        <taxon>Eukaryota</taxon>
        <taxon>Fungi</taxon>
        <taxon>Dikarya</taxon>
        <taxon>Ascomycota</taxon>
        <taxon>Pezizomycotina</taxon>
        <taxon>Sordariomycetes</taxon>
        <taxon>Xylariomycetidae</taxon>
        <taxon>Xylariales</taxon>
        <taxon>Diatrypaceae</taxon>
        <taxon>Eutypa</taxon>
    </lineage>
</organism>
<feature type="transmembrane region" description="Helical" evidence="11">
    <location>
        <begin position="412"/>
        <end position="431"/>
    </location>
</feature>
<comment type="similarity">
    <text evidence="2">Belongs to the major facilitator superfamily. TCR/Tet family.</text>
</comment>
<dbReference type="FunFam" id="1.20.1250.20:FF:000196">
    <property type="entry name" value="MFS toxin efflux pump (AflT)"/>
    <property type="match status" value="1"/>
</dbReference>
<evidence type="ECO:0000256" key="2">
    <source>
        <dbReference type="ARBA" id="ARBA00007520"/>
    </source>
</evidence>
<dbReference type="Proteomes" id="UP000012174">
    <property type="component" value="Unassembled WGS sequence"/>
</dbReference>
<evidence type="ECO:0000256" key="11">
    <source>
        <dbReference type="SAM" id="Phobius"/>
    </source>
</evidence>
<evidence type="ECO:0000313" key="13">
    <source>
        <dbReference type="EMBL" id="EMR64597.1"/>
    </source>
</evidence>
<dbReference type="EMBL" id="KB707041">
    <property type="protein sequence ID" value="EMR64597.1"/>
    <property type="molecule type" value="Genomic_DNA"/>
</dbReference>
<dbReference type="AlphaFoldDB" id="M7SKA4"/>
<dbReference type="Gene3D" id="1.20.1720.10">
    <property type="entry name" value="Multidrug resistance protein D"/>
    <property type="match status" value="1"/>
</dbReference>
<dbReference type="GO" id="GO:0022857">
    <property type="term" value="F:transmembrane transporter activity"/>
    <property type="evidence" value="ECO:0007669"/>
    <property type="project" value="InterPro"/>
</dbReference>
<dbReference type="PANTHER" id="PTHR23501:SF102">
    <property type="entry name" value="DRUG TRANSPORTER, PUTATIVE (AFU_ORTHOLOGUE AFUA_3G08530)-RELATED"/>
    <property type="match status" value="1"/>
</dbReference>
<evidence type="ECO:0000256" key="7">
    <source>
        <dbReference type="ARBA" id="ARBA00057269"/>
    </source>
</evidence>
<feature type="transmembrane region" description="Helical" evidence="11">
    <location>
        <begin position="309"/>
        <end position="328"/>
    </location>
</feature>
<feature type="transmembrane region" description="Helical" evidence="11">
    <location>
        <begin position="349"/>
        <end position="369"/>
    </location>
</feature>
<keyword evidence="6 11" id="KW-0472">Membrane</keyword>
<evidence type="ECO:0000256" key="6">
    <source>
        <dbReference type="ARBA" id="ARBA00023136"/>
    </source>
</evidence>
<accession>M7SKA4</accession>
<dbReference type="SUPFAM" id="SSF103473">
    <property type="entry name" value="MFS general substrate transporter"/>
    <property type="match status" value="1"/>
</dbReference>
<dbReference type="Pfam" id="PF07690">
    <property type="entry name" value="MFS_1"/>
    <property type="match status" value="1"/>
</dbReference>
<keyword evidence="4 11" id="KW-0812">Transmembrane</keyword>
<proteinExistence type="inferred from homology"/>
<dbReference type="PANTHER" id="PTHR23501">
    <property type="entry name" value="MAJOR FACILITATOR SUPERFAMILY"/>
    <property type="match status" value="1"/>
</dbReference>
<evidence type="ECO:0000256" key="1">
    <source>
        <dbReference type="ARBA" id="ARBA00004128"/>
    </source>
</evidence>
<feature type="transmembrane region" description="Helical" evidence="11">
    <location>
        <begin position="375"/>
        <end position="400"/>
    </location>
</feature>
<evidence type="ECO:0000256" key="4">
    <source>
        <dbReference type="ARBA" id="ARBA00022692"/>
    </source>
</evidence>
<feature type="compositionally biased region" description="Basic and acidic residues" evidence="10">
    <location>
        <begin position="20"/>
        <end position="35"/>
    </location>
</feature>
<evidence type="ECO:0000256" key="3">
    <source>
        <dbReference type="ARBA" id="ARBA00022448"/>
    </source>
</evidence>
<evidence type="ECO:0000256" key="8">
    <source>
        <dbReference type="ARBA" id="ARBA00069956"/>
    </source>
</evidence>
<evidence type="ECO:0000313" key="14">
    <source>
        <dbReference type="Proteomes" id="UP000012174"/>
    </source>
</evidence>
<evidence type="ECO:0000256" key="5">
    <source>
        <dbReference type="ARBA" id="ARBA00022989"/>
    </source>
</evidence>
<feature type="transmembrane region" description="Helical" evidence="11">
    <location>
        <begin position="242"/>
        <end position="262"/>
    </location>
</feature>
<comment type="subcellular location">
    <subcellularLocation>
        <location evidence="1">Vacuole membrane</location>
        <topology evidence="1">Multi-pass membrane protein</topology>
    </subcellularLocation>
</comment>
<feature type="domain" description="Major facilitator superfamily (MFS) profile" evidence="12">
    <location>
        <begin position="89"/>
        <end position="579"/>
    </location>
</feature>
<dbReference type="PRINTS" id="PR01036">
    <property type="entry name" value="TCRTETB"/>
</dbReference>
<reference evidence="14" key="1">
    <citation type="journal article" date="2013" name="Genome Announc.">
        <title>Draft genome sequence of the grapevine dieback fungus Eutypa lata UCR-EL1.</title>
        <authorList>
            <person name="Blanco-Ulate B."/>
            <person name="Rolshausen P.E."/>
            <person name="Cantu D."/>
        </authorList>
    </citation>
    <scope>NUCLEOTIDE SEQUENCE [LARGE SCALE GENOMIC DNA]</scope>
    <source>
        <strain evidence="14">UCR-EL1</strain>
    </source>
</reference>
<feature type="transmembrane region" description="Helical" evidence="11">
    <location>
        <begin position="556"/>
        <end position="579"/>
    </location>
</feature>
<comment type="function">
    <text evidence="7">Efflux pump; part of the gene cluster that mediates the biosynthesis of dothistromin (DOTH), a polyketide toxin very similar in structure to the aflatoxin precursor, versicolorin B. One function of dotC may be to transport early-stage dothistromin biosynthetic intermediates from the cytoplasm into vacuoles, thereby affecting the rate of dothistromin production.</text>
</comment>
<dbReference type="GO" id="GO:0005886">
    <property type="term" value="C:plasma membrane"/>
    <property type="evidence" value="ECO:0007669"/>
    <property type="project" value="TreeGrafter"/>
</dbReference>
<feature type="transmembrane region" description="Helical" evidence="11">
    <location>
        <begin position="88"/>
        <end position="111"/>
    </location>
</feature>
<evidence type="ECO:0000256" key="9">
    <source>
        <dbReference type="ARBA" id="ARBA00083178"/>
    </source>
</evidence>
<evidence type="ECO:0000259" key="12">
    <source>
        <dbReference type="PROSITE" id="PS50850"/>
    </source>
</evidence>
<feature type="transmembrane region" description="Helical" evidence="11">
    <location>
        <begin position="183"/>
        <end position="204"/>
    </location>
</feature>
<gene>
    <name evidence="13" type="ORF">UCREL1_8420</name>
</gene>
<feature type="transmembrane region" description="Helical" evidence="11">
    <location>
        <begin position="123"/>
        <end position="142"/>
    </location>
</feature>
<feature type="transmembrane region" description="Helical" evidence="11">
    <location>
        <begin position="211"/>
        <end position="230"/>
    </location>
</feature>
<dbReference type="Gene3D" id="1.20.1250.20">
    <property type="entry name" value="MFS general substrate transporter like domains"/>
    <property type="match status" value="1"/>
</dbReference>
<feature type="transmembrane region" description="Helical" evidence="11">
    <location>
        <begin position="274"/>
        <end position="297"/>
    </location>
</feature>
<dbReference type="OMA" id="GCTMMPL"/>
<keyword evidence="5 11" id="KW-1133">Transmembrane helix</keyword>
<dbReference type="OrthoDB" id="10021397at2759"/>